<proteinExistence type="predicted"/>
<name>A0A7X0RQE9_9BACL</name>
<reference evidence="1 2" key="1">
    <citation type="submission" date="2020-08" db="EMBL/GenBank/DDBJ databases">
        <title>Cohnella phylogeny.</title>
        <authorList>
            <person name="Dunlap C."/>
        </authorList>
    </citation>
    <scope>NUCLEOTIDE SEQUENCE [LARGE SCALE GENOMIC DNA]</scope>
    <source>
        <strain evidence="1 2">DSM 28246</strain>
    </source>
</reference>
<comment type="caution">
    <text evidence="1">The sequence shown here is derived from an EMBL/GenBank/DDBJ whole genome shotgun (WGS) entry which is preliminary data.</text>
</comment>
<protein>
    <submittedName>
        <fullName evidence="1">Uncharacterized protein</fullName>
    </submittedName>
</protein>
<dbReference type="AlphaFoldDB" id="A0A7X0RQE9"/>
<dbReference type="RefSeq" id="WP_185141957.1">
    <property type="nucleotide sequence ID" value="NZ_JACJVP010000008.1"/>
</dbReference>
<dbReference type="EMBL" id="JACJVP010000008">
    <property type="protein sequence ID" value="MBB6670515.1"/>
    <property type="molecule type" value="Genomic_DNA"/>
</dbReference>
<evidence type="ECO:0000313" key="2">
    <source>
        <dbReference type="Proteomes" id="UP000547209"/>
    </source>
</evidence>
<evidence type="ECO:0000313" key="1">
    <source>
        <dbReference type="EMBL" id="MBB6670515.1"/>
    </source>
</evidence>
<keyword evidence="2" id="KW-1185">Reference proteome</keyword>
<gene>
    <name evidence="1" type="ORF">H7C19_07415</name>
</gene>
<accession>A0A7X0RQE9</accession>
<organism evidence="1 2">
    <name type="scientific">Cohnella nanjingensis</name>
    <dbReference type="NCBI Taxonomy" id="1387779"/>
    <lineage>
        <taxon>Bacteria</taxon>
        <taxon>Bacillati</taxon>
        <taxon>Bacillota</taxon>
        <taxon>Bacilli</taxon>
        <taxon>Bacillales</taxon>
        <taxon>Paenibacillaceae</taxon>
        <taxon>Cohnella</taxon>
    </lineage>
</organism>
<dbReference type="Proteomes" id="UP000547209">
    <property type="component" value="Unassembled WGS sequence"/>
</dbReference>
<sequence>MNWQNYYPYWENDNGNNSDGTPKNSWYRYIGSWPAGSYRLTASARGFPDQTNMRAYVQVNGYQEVASITYASNGNMGPLTVPFTLSQGVTDVYLRIVRTIGYTGNVGMYIDADLDTLITGFGYVNIDGTWRRSVGEWVNIDGAWRKVAAKWANIDGVWRKQI</sequence>